<reference evidence="6" key="1">
    <citation type="thesis" date="2020" institute="ProQuest LLC" country="789 East Eisenhower Parkway, Ann Arbor, MI, USA">
        <title>Comparative Genomics and Chromosome Evolution.</title>
        <authorList>
            <person name="Mudd A.B."/>
        </authorList>
    </citation>
    <scope>NUCLEOTIDE SEQUENCE</scope>
    <source>
        <strain evidence="6">Female2</strain>
        <tissue evidence="6">Blood</tissue>
    </source>
</reference>
<organism evidence="6 7">
    <name type="scientific">Hymenochirus boettgeri</name>
    <name type="common">Congo dwarf clawed frog</name>
    <dbReference type="NCBI Taxonomy" id="247094"/>
    <lineage>
        <taxon>Eukaryota</taxon>
        <taxon>Metazoa</taxon>
        <taxon>Chordata</taxon>
        <taxon>Craniata</taxon>
        <taxon>Vertebrata</taxon>
        <taxon>Euteleostomi</taxon>
        <taxon>Amphibia</taxon>
        <taxon>Batrachia</taxon>
        <taxon>Anura</taxon>
        <taxon>Pipoidea</taxon>
        <taxon>Pipidae</taxon>
        <taxon>Pipinae</taxon>
        <taxon>Hymenochirus</taxon>
    </lineage>
</organism>
<dbReference type="AlphaFoldDB" id="A0A8T2IBZ0"/>
<proteinExistence type="predicted"/>
<accession>A0A8T2IBZ0</accession>
<dbReference type="Pfam" id="PF00822">
    <property type="entry name" value="PMP22_Claudin"/>
    <property type="match status" value="1"/>
</dbReference>
<gene>
    <name evidence="6" type="ORF">GDO86_018501</name>
</gene>
<dbReference type="Proteomes" id="UP000812440">
    <property type="component" value="Unassembled WGS sequence"/>
</dbReference>
<keyword evidence="7" id="KW-1185">Reference proteome</keyword>
<evidence type="ECO:0000313" key="7">
    <source>
        <dbReference type="Proteomes" id="UP000812440"/>
    </source>
</evidence>
<protein>
    <submittedName>
        <fullName evidence="6">Uncharacterized protein</fullName>
    </submittedName>
</protein>
<feature type="non-terminal residue" evidence="6">
    <location>
        <position position="83"/>
    </location>
</feature>
<evidence type="ECO:0000256" key="2">
    <source>
        <dbReference type="ARBA" id="ARBA00022692"/>
    </source>
</evidence>
<name>A0A8T2IBZ0_9PIPI</name>
<evidence type="ECO:0000256" key="3">
    <source>
        <dbReference type="ARBA" id="ARBA00022989"/>
    </source>
</evidence>
<evidence type="ECO:0000313" key="6">
    <source>
        <dbReference type="EMBL" id="KAG8430089.1"/>
    </source>
</evidence>
<keyword evidence="4 5" id="KW-0472">Membrane</keyword>
<keyword evidence="3 5" id="KW-1133">Transmembrane helix</keyword>
<keyword evidence="2 5" id="KW-0812">Transmembrane</keyword>
<comment type="caution">
    <text evidence="6">The sequence shown here is derived from an EMBL/GenBank/DDBJ whole genome shotgun (WGS) entry which is preliminary data.</text>
</comment>
<evidence type="ECO:0000256" key="5">
    <source>
        <dbReference type="SAM" id="Phobius"/>
    </source>
</evidence>
<dbReference type="GO" id="GO:0016020">
    <property type="term" value="C:membrane"/>
    <property type="evidence" value="ECO:0007669"/>
    <property type="project" value="UniProtKB-SubCell"/>
</dbReference>
<evidence type="ECO:0000256" key="1">
    <source>
        <dbReference type="ARBA" id="ARBA00004141"/>
    </source>
</evidence>
<feature type="transmembrane region" description="Helical" evidence="5">
    <location>
        <begin position="6"/>
        <end position="34"/>
    </location>
</feature>
<comment type="subcellular location">
    <subcellularLocation>
        <location evidence="1">Membrane</location>
        <topology evidence="1">Multi-pass membrane protein</topology>
    </subcellularLocation>
</comment>
<dbReference type="EMBL" id="JAACNH010001587">
    <property type="protein sequence ID" value="KAG8430089.1"/>
    <property type="molecule type" value="Genomic_DNA"/>
</dbReference>
<feature type="transmembrane region" description="Helical" evidence="5">
    <location>
        <begin position="46"/>
        <end position="66"/>
    </location>
</feature>
<evidence type="ECO:0000256" key="4">
    <source>
        <dbReference type="ARBA" id="ARBA00023136"/>
    </source>
</evidence>
<dbReference type="InterPro" id="IPR004031">
    <property type="entry name" value="PMP22/EMP/MP20/Claudin"/>
</dbReference>
<sequence length="83" mass="9301">MLLLLLGIIILHIAVLVLLFISTIVSVSTTYVSIPIVSLHKAKKPMHLSIIFSVLSLFMFFCQLFTTHQGGRFHITGFFQLLA</sequence>